<dbReference type="RefSeq" id="WP_298403634.1">
    <property type="nucleotide sequence ID" value="NZ_JBFSHR010000022.1"/>
</dbReference>
<protein>
    <submittedName>
        <fullName evidence="1">Uncharacterized protein</fullName>
    </submittedName>
</protein>
<accession>A0ABV3Y2B3</accession>
<name>A0ABV3Y2B3_9ACTN</name>
<reference evidence="1 2" key="1">
    <citation type="submission" date="2024-07" db="EMBL/GenBank/DDBJ databases">
        <title>Draft Genome Sequence of Ferrimicrobium acidiphilum Strain YE2023, Isolated from a Pulp of Bioleach Reactor.</title>
        <authorList>
            <person name="Elkina Y.A."/>
            <person name="Bulaeva A.G."/>
            <person name="Beletsky A.V."/>
            <person name="Mardanov A.V."/>
        </authorList>
    </citation>
    <scope>NUCLEOTIDE SEQUENCE [LARGE SCALE GENOMIC DNA]</scope>
    <source>
        <strain evidence="1 2">YE2023</strain>
    </source>
</reference>
<organism evidence="1 2">
    <name type="scientific">Ferrimicrobium acidiphilum</name>
    <dbReference type="NCBI Taxonomy" id="121039"/>
    <lineage>
        <taxon>Bacteria</taxon>
        <taxon>Bacillati</taxon>
        <taxon>Actinomycetota</taxon>
        <taxon>Acidimicrobiia</taxon>
        <taxon>Acidimicrobiales</taxon>
        <taxon>Acidimicrobiaceae</taxon>
        <taxon>Ferrimicrobium</taxon>
    </lineage>
</organism>
<gene>
    <name evidence="1" type="ORF">AB6A68_07640</name>
</gene>
<sequence length="48" mass="5020">MTINRARIGSVSLDCPDSTTLAGVFATLFGVEVAYDTEGCAVLRLDGI</sequence>
<evidence type="ECO:0000313" key="2">
    <source>
        <dbReference type="Proteomes" id="UP001560267"/>
    </source>
</evidence>
<comment type="caution">
    <text evidence="1">The sequence shown here is derived from an EMBL/GenBank/DDBJ whole genome shotgun (WGS) entry which is preliminary data.</text>
</comment>
<keyword evidence="2" id="KW-1185">Reference proteome</keyword>
<dbReference type="EMBL" id="JBFSHR010000022">
    <property type="protein sequence ID" value="MEX6429709.1"/>
    <property type="molecule type" value="Genomic_DNA"/>
</dbReference>
<dbReference type="Proteomes" id="UP001560267">
    <property type="component" value="Unassembled WGS sequence"/>
</dbReference>
<evidence type="ECO:0000313" key="1">
    <source>
        <dbReference type="EMBL" id="MEX6429709.1"/>
    </source>
</evidence>
<proteinExistence type="predicted"/>